<sequence>MPRMMAVDVEFADTGFLQSLKIARRVILSKWIILKLNHFLNFEEMTPKHSYITIVKSELSSPDPPILKTTLYK</sequence>
<evidence type="ECO:0000313" key="1">
    <source>
        <dbReference type="EMBL" id="QKY72816.1"/>
    </source>
</evidence>
<dbReference type="AlphaFoldDB" id="A0A1T0A7X3"/>
<organism evidence="1 2">
    <name type="scientific">Glaesserella parasuis</name>
    <name type="common">Haemophilus parasuis</name>
    <dbReference type="NCBI Taxonomy" id="738"/>
    <lineage>
        <taxon>Bacteria</taxon>
        <taxon>Pseudomonadati</taxon>
        <taxon>Pseudomonadota</taxon>
        <taxon>Gammaproteobacteria</taxon>
        <taxon>Pasteurellales</taxon>
        <taxon>Pasteurellaceae</taxon>
        <taxon>Glaesserella</taxon>
    </lineage>
</organism>
<name>A0A1T0A7X3_GLAPU</name>
<proteinExistence type="predicted"/>
<dbReference type="EMBL" id="CP041334">
    <property type="protein sequence ID" value="QKY72816.1"/>
    <property type="molecule type" value="Genomic_DNA"/>
</dbReference>
<dbReference type="Proteomes" id="UP000509790">
    <property type="component" value="Chromosome"/>
</dbReference>
<evidence type="ECO:0000313" key="2">
    <source>
        <dbReference type="Proteomes" id="UP000509790"/>
    </source>
</evidence>
<dbReference type="RefSeq" id="WP_035520779.1">
    <property type="nucleotide sequence ID" value="NZ_JBJDSQ010000079.1"/>
</dbReference>
<protein>
    <submittedName>
        <fullName evidence="1">Uncharacterized protein</fullName>
    </submittedName>
</protein>
<accession>A0A1T0A7X3</accession>
<reference evidence="1 2" key="1">
    <citation type="submission" date="2019-06" db="EMBL/GenBank/DDBJ databases">
        <title>Complete genome sequence of Haemophilus parasuis HPS412.</title>
        <authorList>
            <person name="Yang S."/>
            <person name="Huang C."/>
        </authorList>
    </citation>
    <scope>NUCLEOTIDE SEQUENCE [LARGE SCALE GENOMIC DNA]</scope>
    <source>
        <strain evidence="1 2">HPS412</strain>
    </source>
</reference>
<gene>
    <name evidence="1" type="ORF">FLK62_05850</name>
</gene>